<dbReference type="AlphaFoldDB" id="A0AAE0MBM2"/>
<proteinExistence type="predicted"/>
<gene>
    <name evidence="2" type="ORF">B0H66DRAFT_600376</name>
</gene>
<dbReference type="EMBL" id="JAUEDM010000002">
    <property type="protein sequence ID" value="KAK3326240.1"/>
    <property type="molecule type" value="Genomic_DNA"/>
</dbReference>
<evidence type="ECO:0000313" key="3">
    <source>
        <dbReference type="Proteomes" id="UP001283341"/>
    </source>
</evidence>
<organism evidence="2 3">
    <name type="scientific">Apodospora peruviana</name>
    <dbReference type="NCBI Taxonomy" id="516989"/>
    <lineage>
        <taxon>Eukaryota</taxon>
        <taxon>Fungi</taxon>
        <taxon>Dikarya</taxon>
        <taxon>Ascomycota</taxon>
        <taxon>Pezizomycotina</taxon>
        <taxon>Sordariomycetes</taxon>
        <taxon>Sordariomycetidae</taxon>
        <taxon>Sordariales</taxon>
        <taxon>Lasiosphaeriaceae</taxon>
        <taxon>Apodospora</taxon>
    </lineage>
</organism>
<evidence type="ECO:0000313" key="2">
    <source>
        <dbReference type="EMBL" id="KAK3326240.1"/>
    </source>
</evidence>
<reference evidence="2" key="1">
    <citation type="journal article" date="2023" name="Mol. Phylogenet. Evol.">
        <title>Genome-scale phylogeny and comparative genomics of the fungal order Sordariales.</title>
        <authorList>
            <person name="Hensen N."/>
            <person name="Bonometti L."/>
            <person name="Westerberg I."/>
            <person name="Brannstrom I.O."/>
            <person name="Guillou S."/>
            <person name="Cros-Aarteil S."/>
            <person name="Calhoun S."/>
            <person name="Haridas S."/>
            <person name="Kuo A."/>
            <person name="Mondo S."/>
            <person name="Pangilinan J."/>
            <person name="Riley R."/>
            <person name="LaButti K."/>
            <person name="Andreopoulos B."/>
            <person name="Lipzen A."/>
            <person name="Chen C."/>
            <person name="Yan M."/>
            <person name="Daum C."/>
            <person name="Ng V."/>
            <person name="Clum A."/>
            <person name="Steindorff A."/>
            <person name="Ohm R.A."/>
            <person name="Martin F."/>
            <person name="Silar P."/>
            <person name="Natvig D.O."/>
            <person name="Lalanne C."/>
            <person name="Gautier V."/>
            <person name="Ament-Velasquez S.L."/>
            <person name="Kruys A."/>
            <person name="Hutchinson M.I."/>
            <person name="Powell A.J."/>
            <person name="Barry K."/>
            <person name="Miller A.N."/>
            <person name="Grigoriev I.V."/>
            <person name="Debuchy R."/>
            <person name="Gladieux P."/>
            <person name="Hiltunen Thoren M."/>
            <person name="Johannesson H."/>
        </authorList>
    </citation>
    <scope>NUCLEOTIDE SEQUENCE</scope>
    <source>
        <strain evidence="2">CBS 118394</strain>
    </source>
</reference>
<feature type="region of interest" description="Disordered" evidence="1">
    <location>
        <begin position="201"/>
        <end position="228"/>
    </location>
</feature>
<reference evidence="2" key="2">
    <citation type="submission" date="2023-06" db="EMBL/GenBank/DDBJ databases">
        <authorList>
            <consortium name="Lawrence Berkeley National Laboratory"/>
            <person name="Haridas S."/>
            <person name="Hensen N."/>
            <person name="Bonometti L."/>
            <person name="Westerberg I."/>
            <person name="Brannstrom I.O."/>
            <person name="Guillou S."/>
            <person name="Cros-Aarteil S."/>
            <person name="Calhoun S."/>
            <person name="Kuo A."/>
            <person name="Mondo S."/>
            <person name="Pangilinan J."/>
            <person name="Riley R."/>
            <person name="Labutti K."/>
            <person name="Andreopoulos B."/>
            <person name="Lipzen A."/>
            <person name="Chen C."/>
            <person name="Yanf M."/>
            <person name="Daum C."/>
            <person name="Ng V."/>
            <person name="Clum A."/>
            <person name="Steindorff A."/>
            <person name="Ohm R."/>
            <person name="Martin F."/>
            <person name="Silar P."/>
            <person name="Natvig D."/>
            <person name="Lalanne C."/>
            <person name="Gautier V."/>
            <person name="Ament-Velasquez S.L."/>
            <person name="Kruys A."/>
            <person name="Hutchinson M.I."/>
            <person name="Powell A.J."/>
            <person name="Barry K."/>
            <person name="Miller A.N."/>
            <person name="Grigoriev I.V."/>
            <person name="Debuchy R."/>
            <person name="Gladieux P."/>
            <person name="Thoren M.H."/>
            <person name="Johannesson H."/>
        </authorList>
    </citation>
    <scope>NUCLEOTIDE SEQUENCE</scope>
    <source>
        <strain evidence="2">CBS 118394</strain>
    </source>
</reference>
<protein>
    <submittedName>
        <fullName evidence="2">Uncharacterized protein</fullName>
    </submittedName>
</protein>
<keyword evidence="3" id="KW-1185">Reference proteome</keyword>
<evidence type="ECO:0000256" key="1">
    <source>
        <dbReference type="SAM" id="MobiDB-lite"/>
    </source>
</evidence>
<comment type="caution">
    <text evidence="2">The sequence shown here is derived from an EMBL/GenBank/DDBJ whole genome shotgun (WGS) entry which is preliminary data.</text>
</comment>
<feature type="compositionally biased region" description="Polar residues" evidence="1">
    <location>
        <begin position="206"/>
        <end position="215"/>
    </location>
</feature>
<name>A0AAE0MBM2_9PEZI</name>
<dbReference type="Proteomes" id="UP001283341">
    <property type="component" value="Unassembled WGS sequence"/>
</dbReference>
<sequence>MDPEYHEAKLRYRGPKQKIGPRTQFQKHLQGNIYAQALATPYRRCPVTSVGLPKHFLISFKVLTDPKSPRTWFFPRDDAMKEPEDRSEQIPGPSMHVLARQTLLRDFSVQGDPNFKGYRRMMFRMDAQGAARLGLPSNYTPSWREDTDEFVVEYLRRPIVKSLLKHAALTEKEDRKYLIKLNHWDDAKEHNHRGCLLYLGQPPPTTKTGEQNETTDPAPAPASALAPPPERLSMLTIEGVKRNGKLPIHDLRALLGEEHMARLREESPLLRGGELFMLGRRRTKYLEIQLWKLQGYMAPEEPRT</sequence>
<accession>A0AAE0MBM2</accession>